<name>A0A1J5Q9D0_9ZZZZ</name>
<dbReference type="SUPFAM" id="SSF53756">
    <property type="entry name" value="UDP-Glycosyltransferase/glycogen phosphorylase"/>
    <property type="match status" value="1"/>
</dbReference>
<dbReference type="InterPro" id="IPR039901">
    <property type="entry name" value="Kdotransferase"/>
</dbReference>
<evidence type="ECO:0000256" key="1">
    <source>
        <dbReference type="SAM" id="MobiDB-lite"/>
    </source>
</evidence>
<reference evidence="2" key="1">
    <citation type="submission" date="2016-10" db="EMBL/GenBank/DDBJ databases">
        <title>Sequence of Gallionella enrichment culture.</title>
        <authorList>
            <person name="Poehlein A."/>
            <person name="Muehling M."/>
            <person name="Daniel R."/>
        </authorList>
    </citation>
    <scope>NUCLEOTIDE SEQUENCE</scope>
</reference>
<dbReference type="PANTHER" id="PTHR42755">
    <property type="entry name" value="3-DEOXY-MANNO-OCTULOSONATE CYTIDYLYLTRANSFERASE"/>
    <property type="match status" value="1"/>
</dbReference>
<gene>
    <name evidence="2" type="primary">waaA_12</name>
    <name evidence="2" type="ORF">GALL_418290</name>
</gene>
<accession>A0A1J5Q9D0</accession>
<dbReference type="Gene3D" id="3.40.50.2000">
    <property type="entry name" value="Glycogen Phosphorylase B"/>
    <property type="match status" value="1"/>
</dbReference>
<comment type="caution">
    <text evidence="2">The sequence shown here is derived from an EMBL/GenBank/DDBJ whole genome shotgun (WGS) entry which is preliminary data.</text>
</comment>
<dbReference type="EMBL" id="MLJW01001853">
    <property type="protein sequence ID" value="OIQ76492.1"/>
    <property type="molecule type" value="Genomic_DNA"/>
</dbReference>
<sequence>MFVNLKFDMTPDAELLALGAGWKRAAERPVLLLASTREQGGESEEDLLLRALPHAVAERALLVWVPRHPQRFDAVAQRLAVHGLAVARRSQSMPDKQTTVWLGDTLGEMAAYYAMADAAFIGGSLLPLGGQNLIEACACGCPVVLGPSQFNFATAAEQAVASGAAVQVQTAGQVWQALARWLDDFAARNMAADRARTFADDHGRERCGAAAVRRRRHGEAYSGPRKIPGPGQRSLDPAGKAGGGQRQTDRMAKKAVWVRC</sequence>
<organism evidence="2">
    <name type="scientific">mine drainage metagenome</name>
    <dbReference type="NCBI Taxonomy" id="410659"/>
    <lineage>
        <taxon>unclassified sequences</taxon>
        <taxon>metagenomes</taxon>
        <taxon>ecological metagenomes</taxon>
    </lineage>
</organism>
<dbReference type="GO" id="GO:0009245">
    <property type="term" value="P:lipid A biosynthetic process"/>
    <property type="evidence" value="ECO:0007669"/>
    <property type="project" value="TreeGrafter"/>
</dbReference>
<proteinExistence type="predicted"/>
<dbReference type="EC" id="2.4.99.12" evidence="2"/>
<dbReference type="GO" id="GO:0005886">
    <property type="term" value="C:plasma membrane"/>
    <property type="evidence" value="ECO:0007669"/>
    <property type="project" value="TreeGrafter"/>
</dbReference>
<protein>
    <submittedName>
        <fullName evidence="2">3-deoxy-D-manno-octulosonic acid transferase</fullName>
        <ecNumber evidence="2">2.4.99.12</ecNumber>
    </submittedName>
</protein>
<dbReference type="AlphaFoldDB" id="A0A1J5Q9D0"/>
<evidence type="ECO:0000313" key="2">
    <source>
        <dbReference type="EMBL" id="OIQ76492.1"/>
    </source>
</evidence>
<keyword evidence="2" id="KW-0808">Transferase</keyword>
<keyword evidence="2" id="KW-0328">Glycosyltransferase</keyword>
<dbReference type="PANTHER" id="PTHR42755:SF1">
    <property type="entry name" value="3-DEOXY-D-MANNO-OCTULOSONIC ACID TRANSFERASE, MITOCHONDRIAL-RELATED"/>
    <property type="match status" value="1"/>
</dbReference>
<dbReference type="GO" id="GO:0043842">
    <property type="term" value="F:Kdo transferase activity"/>
    <property type="evidence" value="ECO:0007669"/>
    <property type="project" value="UniProtKB-EC"/>
</dbReference>
<feature type="region of interest" description="Disordered" evidence="1">
    <location>
        <begin position="213"/>
        <end position="253"/>
    </location>
</feature>